<dbReference type="OrthoDB" id="4954833at2"/>
<reference evidence="1 2" key="1">
    <citation type="submission" date="2019-12" db="EMBL/GenBank/DDBJ databases">
        <title>Shinella granuli gen. nov., sp. nov., and proposal of the reclassification of Zoogloea ramigera ATCC 19623 as Shinella zoogloeoides sp. nov.</title>
        <authorList>
            <person name="Gao J."/>
        </authorList>
    </citation>
    <scope>NUCLEOTIDE SEQUENCE [LARGE SCALE GENOMIC DNA]</scope>
    <source>
        <strain evidence="1 2">DSM 287</strain>
    </source>
</reference>
<evidence type="ECO:0000313" key="1">
    <source>
        <dbReference type="EMBL" id="MXN98712.1"/>
    </source>
</evidence>
<name>A0A6N8T5Z7_SHIZO</name>
<protein>
    <recommendedName>
        <fullName evidence="3">MepB domain containing protein</fullName>
    </recommendedName>
</protein>
<dbReference type="Proteomes" id="UP000440304">
    <property type="component" value="Unassembled WGS sequence"/>
</dbReference>
<comment type="caution">
    <text evidence="1">The sequence shown here is derived from an EMBL/GenBank/DDBJ whole genome shotgun (WGS) entry which is preliminary data.</text>
</comment>
<dbReference type="Pfam" id="PF08877">
    <property type="entry name" value="MepB-like"/>
    <property type="match status" value="1"/>
</dbReference>
<dbReference type="AlphaFoldDB" id="A0A6N8T5Z7"/>
<proteinExistence type="predicted"/>
<sequence length="172" mass="19071">MPDSTLDLLNDIIRNVYECAGMNLTHPAQREAESAEYGACRFGLDGHAVVFRIARTTPTKVGQFVTIWKRSTPQSEITPLDSADDVAFVVVSVSDAEHCGQFIFNRKVLLEKGVMSRGGKGGKRAIRVYPPWCKPTAKDAIRTQQWQVRCFLPLAADGTAESPEQVRMLFQA</sequence>
<gene>
    <name evidence="1" type="ORF">GR156_00220</name>
</gene>
<dbReference type="EMBL" id="WUML01000001">
    <property type="protein sequence ID" value="MXN98712.1"/>
    <property type="molecule type" value="Genomic_DNA"/>
</dbReference>
<accession>A0A6N8T5Z7</accession>
<dbReference type="PIRSF" id="PIRSF032285">
    <property type="entry name" value="UCP032285"/>
    <property type="match status" value="1"/>
</dbReference>
<organism evidence="1 2">
    <name type="scientific">Shinella zoogloeoides</name>
    <name type="common">Crabtreella saccharophila</name>
    <dbReference type="NCBI Taxonomy" id="352475"/>
    <lineage>
        <taxon>Bacteria</taxon>
        <taxon>Pseudomonadati</taxon>
        <taxon>Pseudomonadota</taxon>
        <taxon>Alphaproteobacteria</taxon>
        <taxon>Hyphomicrobiales</taxon>
        <taxon>Rhizobiaceae</taxon>
        <taxon>Shinella</taxon>
    </lineage>
</organism>
<dbReference type="Gene3D" id="3.40.1350.140">
    <property type="entry name" value="MepB-like"/>
    <property type="match status" value="1"/>
</dbReference>
<dbReference type="InterPro" id="IPR011235">
    <property type="entry name" value="MepB-like"/>
</dbReference>
<evidence type="ECO:0000313" key="2">
    <source>
        <dbReference type="Proteomes" id="UP000440304"/>
    </source>
</evidence>
<dbReference type="InterPro" id="IPR038231">
    <property type="entry name" value="MepB-like_sf"/>
</dbReference>
<evidence type="ECO:0008006" key="3">
    <source>
        <dbReference type="Google" id="ProtNLM"/>
    </source>
</evidence>